<evidence type="ECO:0000256" key="11">
    <source>
        <dbReference type="ARBA" id="ARBA00060615"/>
    </source>
</evidence>
<dbReference type="GO" id="GO:0005993">
    <property type="term" value="P:trehalose catabolic process"/>
    <property type="evidence" value="ECO:0007669"/>
    <property type="project" value="UniProtKB-ARBA"/>
</dbReference>
<dbReference type="RefSeq" id="WP_088259286.1">
    <property type="nucleotide sequence ID" value="NZ_NIDE01000017.1"/>
</dbReference>
<dbReference type="Pfam" id="PF00723">
    <property type="entry name" value="Glyco_hydro_15"/>
    <property type="match status" value="1"/>
</dbReference>
<evidence type="ECO:0000256" key="9">
    <source>
        <dbReference type="ARBA" id="ARBA00031637"/>
    </source>
</evidence>
<accession>A0A225DGE7</accession>
<dbReference type="Pfam" id="PF19291">
    <property type="entry name" value="TREH_N"/>
    <property type="match status" value="1"/>
</dbReference>
<protein>
    <recommendedName>
        <fullName evidence="4">Trehalase</fullName>
        <ecNumber evidence="3">3.2.1.28</ecNumber>
    </recommendedName>
    <alternativeName>
        <fullName evidence="8">Alpha,alpha-trehalase</fullName>
    </alternativeName>
    <alternativeName>
        <fullName evidence="9">Alpha,alpha-trehalose glucohydrolase</fullName>
    </alternativeName>
</protein>
<feature type="domain" description="Trehalase-like N-terminal" evidence="13">
    <location>
        <begin position="2"/>
        <end position="152"/>
    </location>
</feature>
<keyword evidence="15" id="KW-1185">Reference proteome</keyword>
<evidence type="ECO:0000256" key="1">
    <source>
        <dbReference type="ARBA" id="ARBA00001576"/>
    </source>
</evidence>
<evidence type="ECO:0000259" key="12">
    <source>
        <dbReference type="Pfam" id="PF00723"/>
    </source>
</evidence>
<reference evidence="15" key="1">
    <citation type="submission" date="2017-06" db="EMBL/GenBank/DDBJ databases">
        <title>Genome analysis of Fimbriiglobus ruber SP5, the first member of the order Planctomycetales with confirmed chitinolytic capability.</title>
        <authorList>
            <person name="Ravin N.V."/>
            <person name="Rakitin A.L."/>
            <person name="Ivanova A.A."/>
            <person name="Beletsky A.V."/>
            <person name="Kulichevskaya I.S."/>
            <person name="Mardanov A.V."/>
            <person name="Dedysh S.N."/>
        </authorList>
    </citation>
    <scope>NUCLEOTIDE SEQUENCE [LARGE SCALE GENOMIC DNA]</scope>
    <source>
        <strain evidence="15">SP5</strain>
    </source>
</reference>
<sequence length="598" mass="66449">MAGRIEDYALIGDCETAALVGRDGSIDWLCLPRFDSPACFAALLGTPDNGRWQIAPAGEVRATRRAYRQDTLVLDTEFETADGTVAVTDFMPHVRGAAPDLVRIVRGVRGRVRVRSEFIIRTDYGSIVPWVRREDGGIVAIAGPVAIRLTSPVETRGENFTTVAEFDVAEGETVPFVMTGYRSYDPPPPKIDPHAELTDTVARWRKWADRCHYKGPWRDLVVRSLLTLKALTYAPSGGIVAAATTSLPEHIGGVRNWDYRYCWLRDATLALLAFLHAGYTNEASDWQQWLLRSVAGDPTKTQIMYGLGGERRLTEYEIPWLTGYEGSKPVRVGNAAHEQFQLDVYGELSDAMYHARLAGLSPEMNGWNLERALVRFVEKAWDQPDEGLWEVRGPRQHFTHSKVMAWVALDRAIKSAQKWHLEGPVDCWKKVRREIHDRICRDGFDANLNSFVQAFGSKELDASLLMIPLVGFLPASDPRVAGTVAAVERTLLKNGFVARYDTSKTKDGLPPGEGAFLACTFWLADNYALAGRTDEARELFERLAGLCNDVGLLSEEYDPVAKRQVGNFPQAFSHVGLVNTAMNVATPHACPASRRSKG</sequence>
<keyword evidence="6" id="KW-0119">Carbohydrate metabolism</keyword>
<comment type="cofactor">
    <cofactor evidence="10">
        <name>phosphate</name>
        <dbReference type="ChEBI" id="CHEBI:43474"/>
    </cofactor>
</comment>
<dbReference type="PANTHER" id="PTHR31616:SF0">
    <property type="entry name" value="GLUCAN 1,4-ALPHA-GLUCOSIDASE"/>
    <property type="match status" value="1"/>
</dbReference>
<evidence type="ECO:0000259" key="13">
    <source>
        <dbReference type="Pfam" id="PF19291"/>
    </source>
</evidence>
<name>A0A225DGE7_9BACT</name>
<comment type="catalytic activity">
    <reaction evidence="1">
        <text>alpha,alpha-trehalose + H2O = alpha-D-glucose + beta-D-glucose</text>
        <dbReference type="Rhea" id="RHEA:32675"/>
        <dbReference type="ChEBI" id="CHEBI:15377"/>
        <dbReference type="ChEBI" id="CHEBI:15903"/>
        <dbReference type="ChEBI" id="CHEBI:16551"/>
        <dbReference type="ChEBI" id="CHEBI:17925"/>
        <dbReference type="EC" id="3.2.1.28"/>
    </reaction>
</comment>
<organism evidence="14 15">
    <name type="scientific">Fimbriiglobus ruber</name>
    <dbReference type="NCBI Taxonomy" id="1908690"/>
    <lineage>
        <taxon>Bacteria</taxon>
        <taxon>Pseudomonadati</taxon>
        <taxon>Planctomycetota</taxon>
        <taxon>Planctomycetia</taxon>
        <taxon>Gemmatales</taxon>
        <taxon>Gemmataceae</taxon>
        <taxon>Fimbriiglobus</taxon>
    </lineage>
</organism>
<dbReference type="Gene3D" id="1.50.10.10">
    <property type="match status" value="1"/>
</dbReference>
<dbReference type="InterPro" id="IPR045582">
    <property type="entry name" value="Trehalase-like_N"/>
</dbReference>
<keyword evidence="5" id="KW-0378">Hydrolase</keyword>
<evidence type="ECO:0000256" key="10">
    <source>
        <dbReference type="ARBA" id="ARBA00053030"/>
    </source>
</evidence>
<dbReference type="InterPro" id="IPR008928">
    <property type="entry name" value="6-hairpin_glycosidase_sf"/>
</dbReference>
<comment type="pathway">
    <text evidence="11">Glycan degradation; trehalose degradation; D-glucose from alpha,alpha-trehalose: step 1/1.</text>
</comment>
<gene>
    <name evidence="14" type="ORF">FRUB_08812</name>
</gene>
<dbReference type="PANTHER" id="PTHR31616">
    <property type="entry name" value="TREHALASE"/>
    <property type="match status" value="1"/>
</dbReference>
<evidence type="ECO:0000256" key="7">
    <source>
        <dbReference type="ARBA" id="ARBA00023295"/>
    </source>
</evidence>
<comment type="caution">
    <text evidence="14">The sequence shown here is derived from an EMBL/GenBank/DDBJ whole genome shotgun (WGS) entry which is preliminary data.</text>
</comment>
<dbReference type="AlphaFoldDB" id="A0A225DGE7"/>
<dbReference type="GO" id="GO:0004555">
    <property type="term" value="F:alpha,alpha-trehalase activity"/>
    <property type="evidence" value="ECO:0007669"/>
    <property type="project" value="UniProtKB-EC"/>
</dbReference>
<dbReference type="InterPro" id="IPR011613">
    <property type="entry name" value="GH15-like"/>
</dbReference>
<feature type="domain" description="GH15-like" evidence="12">
    <location>
        <begin position="218"/>
        <end position="581"/>
    </location>
</feature>
<dbReference type="EC" id="3.2.1.28" evidence="3"/>
<evidence type="ECO:0000313" key="14">
    <source>
        <dbReference type="EMBL" id="OWK36249.1"/>
    </source>
</evidence>
<dbReference type="OrthoDB" id="3902805at2"/>
<evidence type="ECO:0000256" key="4">
    <source>
        <dbReference type="ARBA" id="ARBA00019905"/>
    </source>
</evidence>
<evidence type="ECO:0000256" key="5">
    <source>
        <dbReference type="ARBA" id="ARBA00022801"/>
    </source>
</evidence>
<dbReference type="SUPFAM" id="SSF48208">
    <property type="entry name" value="Six-hairpin glycosidases"/>
    <property type="match status" value="1"/>
</dbReference>
<dbReference type="Proteomes" id="UP000214646">
    <property type="component" value="Unassembled WGS sequence"/>
</dbReference>
<evidence type="ECO:0000256" key="2">
    <source>
        <dbReference type="ARBA" id="ARBA00006188"/>
    </source>
</evidence>
<dbReference type="EMBL" id="NIDE01000017">
    <property type="protein sequence ID" value="OWK36249.1"/>
    <property type="molecule type" value="Genomic_DNA"/>
</dbReference>
<proteinExistence type="inferred from homology"/>
<dbReference type="InterPro" id="IPR012341">
    <property type="entry name" value="6hp_glycosidase-like_sf"/>
</dbReference>
<evidence type="ECO:0000313" key="15">
    <source>
        <dbReference type="Proteomes" id="UP000214646"/>
    </source>
</evidence>
<keyword evidence="7" id="KW-0326">Glycosidase</keyword>
<evidence type="ECO:0000256" key="6">
    <source>
        <dbReference type="ARBA" id="ARBA00023277"/>
    </source>
</evidence>
<evidence type="ECO:0000256" key="3">
    <source>
        <dbReference type="ARBA" id="ARBA00012757"/>
    </source>
</evidence>
<dbReference type="FunFam" id="1.50.10.10:FF:000005">
    <property type="entry name" value="Glycosyl hydrolase, glucoamylase"/>
    <property type="match status" value="1"/>
</dbReference>
<evidence type="ECO:0000256" key="8">
    <source>
        <dbReference type="ARBA" id="ARBA00030473"/>
    </source>
</evidence>
<comment type="similarity">
    <text evidence="2">Belongs to the glycosyl hydrolase 15 family.</text>
</comment>